<evidence type="ECO:0000313" key="2">
    <source>
        <dbReference type="Proteomes" id="UP000313359"/>
    </source>
</evidence>
<name>A0A5C2RZC6_9APHY</name>
<dbReference type="AlphaFoldDB" id="A0A5C2RZC6"/>
<dbReference type="Proteomes" id="UP000313359">
    <property type="component" value="Unassembled WGS sequence"/>
</dbReference>
<proteinExistence type="predicted"/>
<reference evidence="1" key="1">
    <citation type="journal article" date="2018" name="Genome Biol. Evol.">
        <title>Genomics and development of Lentinus tigrinus, a white-rot wood-decaying mushroom with dimorphic fruiting bodies.</title>
        <authorList>
            <person name="Wu B."/>
            <person name="Xu Z."/>
            <person name="Knudson A."/>
            <person name="Carlson A."/>
            <person name="Chen N."/>
            <person name="Kovaka S."/>
            <person name="LaButti K."/>
            <person name="Lipzen A."/>
            <person name="Pennachio C."/>
            <person name="Riley R."/>
            <person name="Schakwitz W."/>
            <person name="Umezawa K."/>
            <person name="Ohm R.A."/>
            <person name="Grigoriev I.V."/>
            <person name="Nagy L.G."/>
            <person name="Gibbons J."/>
            <person name="Hibbett D."/>
        </authorList>
    </citation>
    <scope>NUCLEOTIDE SEQUENCE [LARGE SCALE GENOMIC DNA]</scope>
    <source>
        <strain evidence="1">ALCF2SS1-6</strain>
    </source>
</reference>
<organism evidence="1 2">
    <name type="scientific">Lentinus tigrinus ALCF2SS1-6</name>
    <dbReference type="NCBI Taxonomy" id="1328759"/>
    <lineage>
        <taxon>Eukaryota</taxon>
        <taxon>Fungi</taxon>
        <taxon>Dikarya</taxon>
        <taxon>Basidiomycota</taxon>
        <taxon>Agaricomycotina</taxon>
        <taxon>Agaricomycetes</taxon>
        <taxon>Polyporales</taxon>
        <taxon>Polyporaceae</taxon>
        <taxon>Lentinus</taxon>
    </lineage>
</organism>
<sequence>MNPDRARFKRWGSRSGCRFERQLNLPGVQYRFAWLIQKVGAGADLGASIWAIACWYQDTLEVDPSHL</sequence>
<evidence type="ECO:0000313" key="1">
    <source>
        <dbReference type="EMBL" id="RPD56324.1"/>
    </source>
</evidence>
<gene>
    <name evidence="1" type="ORF">L227DRAFT_285188</name>
</gene>
<keyword evidence="2" id="KW-1185">Reference proteome</keyword>
<dbReference type="EMBL" id="ML122289">
    <property type="protein sequence ID" value="RPD56324.1"/>
    <property type="molecule type" value="Genomic_DNA"/>
</dbReference>
<protein>
    <submittedName>
        <fullName evidence="1">Uncharacterized protein</fullName>
    </submittedName>
</protein>
<accession>A0A5C2RZC6</accession>